<comment type="similarity">
    <text evidence="2 11">Belongs to the shikimate kinase family.</text>
</comment>
<evidence type="ECO:0000256" key="3">
    <source>
        <dbReference type="ARBA" id="ARBA00012154"/>
    </source>
</evidence>
<feature type="binding site" evidence="11">
    <location>
        <begin position="19"/>
        <end position="24"/>
    </location>
    <ligand>
        <name>ATP</name>
        <dbReference type="ChEBI" id="CHEBI:30616"/>
    </ligand>
</feature>
<feature type="binding site" evidence="11">
    <location>
        <position position="85"/>
    </location>
    <ligand>
        <name>substrate</name>
    </ligand>
</feature>
<dbReference type="InterPro" id="IPR000623">
    <property type="entry name" value="Shikimate_kinase/TSH1"/>
</dbReference>
<keyword evidence="4 11" id="KW-0028">Amino-acid biosynthesis</keyword>
<comment type="caution">
    <text evidence="12">The sequence shown here is derived from an EMBL/GenBank/DDBJ whole genome shotgun (WGS) entry which is preliminary data.</text>
</comment>
<comment type="caution">
    <text evidence="11">Lacks conserved residue(s) required for the propagation of feature annotation.</text>
</comment>
<gene>
    <name evidence="11" type="primary">aroK</name>
    <name evidence="12" type="ORF">GCM10022202_00790</name>
</gene>
<keyword evidence="13" id="KW-1185">Reference proteome</keyword>
<dbReference type="EMBL" id="BAAAYV010000002">
    <property type="protein sequence ID" value="GAA3645415.1"/>
    <property type="molecule type" value="Genomic_DNA"/>
</dbReference>
<keyword evidence="6 11" id="KW-0547">Nucleotide-binding</keyword>
<dbReference type="RefSeq" id="WP_221857700.1">
    <property type="nucleotide sequence ID" value="NZ_BAAAYV010000002.1"/>
</dbReference>
<dbReference type="Pfam" id="PF01202">
    <property type="entry name" value="SKI"/>
    <property type="match status" value="1"/>
</dbReference>
<evidence type="ECO:0000256" key="6">
    <source>
        <dbReference type="ARBA" id="ARBA00022741"/>
    </source>
</evidence>
<keyword evidence="7 11" id="KW-0418">Kinase</keyword>
<reference evidence="13" key="1">
    <citation type="journal article" date="2019" name="Int. J. Syst. Evol. Microbiol.">
        <title>The Global Catalogue of Microorganisms (GCM) 10K type strain sequencing project: providing services to taxonomists for standard genome sequencing and annotation.</title>
        <authorList>
            <consortium name="The Broad Institute Genomics Platform"/>
            <consortium name="The Broad Institute Genome Sequencing Center for Infectious Disease"/>
            <person name="Wu L."/>
            <person name="Ma J."/>
        </authorList>
    </citation>
    <scope>NUCLEOTIDE SEQUENCE [LARGE SCALE GENOMIC DNA]</scope>
    <source>
        <strain evidence="13">JCM 16546</strain>
    </source>
</reference>
<feature type="binding site" evidence="11">
    <location>
        <position position="141"/>
    </location>
    <ligand>
        <name>substrate</name>
    </ligand>
</feature>
<evidence type="ECO:0000256" key="10">
    <source>
        <dbReference type="ARBA" id="ARBA00048567"/>
    </source>
</evidence>
<sequence>MTSPAEARTPAVVLVGPMGAGKSSIGRRLAKALGVRFVDTDARIVRRHGAIADIFANHGEAHFRAIEHEAVSDAIAGGGVVALGGGAVLDPRTRQALAAHRVVLLTVDERVVAGRIRSQKRPLLNTDEDPVAAWARIRDEREPVYRAVADVVFDTSRGPLQDVVTAIADWARADQAAGTATAHEGTGR</sequence>
<evidence type="ECO:0000256" key="1">
    <source>
        <dbReference type="ARBA" id="ARBA00004842"/>
    </source>
</evidence>
<keyword evidence="5 11" id="KW-0808">Transferase</keyword>
<evidence type="ECO:0000256" key="2">
    <source>
        <dbReference type="ARBA" id="ARBA00006997"/>
    </source>
</evidence>
<evidence type="ECO:0000256" key="11">
    <source>
        <dbReference type="HAMAP-Rule" id="MF_00109"/>
    </source>
</evidence>
<dbReference type="Proteomes" id="UP001410795">
    <property type="component" value="Unassembled WGS sequence"/>
</dbReference>
<keyword evidence="11" id="KW-0963">Cytoplasm</keyword>
<dbReference type="PROSITE" id="PS01128">
    <property type="entry name" value="SHIKIMATE_KINASE"/>
    <property type="match status" value="1"/>
</dbReference>
<dbReference type="GO" id="GO:0016301">
    <property type="term" value="F:kinase activity"/>
    <property type="evidence" value="ECO:0007669"/>
    <property type="project" value="UniProtKB-KW"/>
</dbReference>
<keyword evidence="11" id="KW-0460">Magnesium</keyword>
<dbReference type="InterPro" id="IPR023000">
    <property type="entry name" value="Shikimate_kinase_CS"/>
</dbReference>
<feature type="binding site" evidence="11">
    <location>
        <position position="121"/>
    </location>
    <ligand>
        <name>ATP</name>
        <dbReference type="ChEBI" id="CHEBI:30616"/>
    </ligand>
</feature>
<comment type="catalytic activity">
    <reaction evidence="10 11">
        <text>shikimate + ATP = 3-phosphoshikimate + ADP + H(+)</text>
        <dbReference type="Rhea" id="RHEA:13121"/>
        <dbReference type="ChEBI" id="CHEBI:15378"/>
        <dbReference type="ChEBI" id="CHEBI:30616"/>
        <dbReference type="ChEBI" id="CHEBI:36208"/>
        <dbReference type="ChEBI" id="CHEBI:145989"/>
        <dbReference type="ChEBI" id="CHEBI:456216"/>
        <dbReference type="EC" id="2.7.1.71"/>
    </reaction>
</comment>
<dbReference type="PANTHER" id="PTHR21087:SF16">
    <property type="entry name" value="SHIKIMATE KINASE 1, CHLOROPLASTIC"/>
    <property type="match status" value="1"/>
</dbReference>
<evidence type="ECO:0000256" key="4">
    <source>
        <dbReference type="ARBA" id="ARBA00022605"/>
    </source>
</evidence>
<dbReference type="EC" id="2.7.1.71" evidence="3 11"/>
<evidence type="ECO:0000313" key="12">
    <source>
        <dbReference type="EMBL" id="GAA3645415.1"/>
    </source>
</evidence>
<evidence type="ECO:0000256" key="5">
    <source>
        <dbReference type="ARBA" id="ARBA00022679"/>
    </source>
</evidence>
<organism evidence="12 13">
    <name type="scientific">Microbacterium marinilacus</name>
    <dbReference type="NCBI Taxonomy" id="415209"/>
    <lineage>
        <taxon>Bacteria</taxon>
        <taxon>Bacillati</taxon>
        <taxon>Actinomycetota</taxon>
        <taxon>Actinomycetes</taxon>
        <taxon>Micrococcales</taxon>
        <taxon>Microbacteriaceae</taxon>
        <taxon>Microbacterium</taxon>
    </lineage>
</organism>
<keyword evidence="8 11" id="KW-0067">ATP-binding</keyword>
<evidence type="ECO:0000256" key="9">
    <source>
        <dbReference type="ARBA" id="ARBA00023141"/>
    </source>
</evidence>
<comment type="cofactor">
    <cofactor evidence="11">
        <name>Mg(2+)</name>
        <dbReference type="ChEBI" id="CHEBI:18420"/>
    </cofactor>
    <text evidence="11">Binds 1 Mg(2+) ion per subunit.</text>
</comment>
<feature type="binding site" evidence="11">
    <location>
        <position position="64"/>
    </location>
    <ligand>
        <name>substrate</name>
    </ligand>
</feature>
<feature type="binding site" evidence="11">
    <location>
        <position position="23"/>
    </location>
    <ligand>
        <name>Mg(2+)</name>
        <dbReference type="ChEBI" id="CHEBI:18420"/>
    </ligand>
</feature>
<dbReference type="PRINTS" id="PR01100">
    <property type="entry name" value="SHIKIMTKNASE"/>
</dbReference>
<protein>
    <recommendedName>
        <fullName evidence="3 11">Shikimate kinase</fullName>
        <shortName evidence="11">SK</shortName>
        <ecNumber evidence="3 11">2.7.1.71</ecNumber>
    </recommendedName>
</protein>
<comment type="subcellular location">
    <subcellularLocation>
        <location evidence="11">Cytoplasm</location>
    </subcellularLocation>
</comment>
<dbReference type="SUPFAM" id="SSF52540">
    <property type="entry name" value="P-loop containing nucleoside triphosphate hydrolases"/>
    <property type="match status" value="1"/>
</dbReference>
<keyword evidence="9 11" id="KW-0057">Aromatic amino acid biosynthesis</keyword>
<evidence type="ECO:0000256" key="7">
    <source>
        <dbReference type="ARBA" id="ARBA00022777"/>
    </source>
</evidence>
<dbReference type="InterPro" id="IPR031322">
    <property type="entry name" value="Shikimate/glucono_kinase"/>
</dbReference>
<evidence type="ECO:0000256" key="8">
    <source>
        <dbReference type="ARBA" id="ARBA00022840"/>
    </source>
</evidence>
<comment type="subunit">
    <text evidence="11">Monomer.</text>
</comment>
<feature type="binding site" evidence="11">
    <location>
        <position position="41"/>
    </location>
    <ligand>
        <name>substrate</name>
    </ligand>
</feature>
<name>A0ABP7B138_9MICO</name>
<dbReference type="PANTHER" id="PTHR21087">
    <property type="entry name" value="SHIKIMATE KINASE"/>
    <property type="match status" value="1"/>
</dbReference>
<dbReference type="InterPro" id="IPR027417">
    <property type="entry name" value="P-loop_NTPase"/>
</dbReference>
<dbReference type="CDD" id="cd00464">
    <property type="entry name" value="SK"/>
    <property type="match status" value="1"/>
</dbReference>
<comment type="function">
    <text evidence="11">Catalyzes the specific phosphorylation of the 3-hydroxyl group of shikimic acid using ATP as a cosubstrate.</text>
</comment>
<keyword evidence="11" id="KW-0479">Metal-binding</keyword>
<dbReference type="HAMAP" id="MF_00109">
    <property type="entry name" value="Shikimate_kinase"/>
    <property type="match status" value="1"/>
</dbReference>
<dbReference type="Gene3D" id="3.40.50.300">
    <property type="entry name" value="P-loop containing nucleotide triphosphate hydrolases"/>
    <property type="match status" value="1"/>
</dbReference>
<comment type="pathway">
    <text evidence="1 11">Metabolic intermediate biosynthesis; chorismate biosynthesis; chorismate from D-erythrose 4-phosphate and phosphoenolpyruvate: step 5/7.</text>
</comment>
<proteinExistence type="inferred from homology"/>
<evidence type="ECO:0000313" key="13">
    <source>
        <dbReference type="Proteomes" id="UP001410795"/>
    </source>
</evidence>
<accession>A0ABP7B138</accession>